<reference evidence="2 3" key="1">
    <citation type="submission" date="2018-03" db="EMBL/GenBank/DDBJ databases">
        <authorList>
            <person name="Fogelqvist J."/>
        </authorList>
    </citation>
    <scope>NUCLEOTIDE SEQUENCE [LARGE SCALE GENOMIC DNA]</scope>
</reference>
<feature type="region of interest" description="Disordered" evidence="1">
    <location>
        <begin position="112"/>
        <end position="152"/>
    </location>
</feature>
<gene>
    <name evidence="2" type="ORF">PLBR_LOCUS1106</name>
</gene>
<dbReference type="EMBL" id="OVEO01000002">
    <property type="protein sequence ID" value="SPQ93891.1"/>
    <property type="molecule type" value="Genomic_DNA"/>
</dbReference>
<sequence length="250" mass="28311">MELILVPYVGSDIGGMVVDRPCQFRIQRKRAAPAEARPDHVKPEGSGLIEGDRGRRHYSFDVHLPYTTICAEHCAWMMSARMGLRNIGTPRETSLPKPQVTKVVPRIDVVAVSKRRRQSNSKKSAWRPSSERLPPLGHNPNQTQPGTNDTKVPKLPVQTLVQVLKRQHRGYEFTMRTGRLPGKGRINYATLTDRPVHVPAFKQKDEERRANEVKREVLHLPPLPFQRPQSRSPLGVDPNDGEPQRQVRAA</sequence>
<accession>A0A3P3Y128</accession>
<dbReference type="Proteomes" id="UP000290189">
    <property type="component" value="Unassembled WGS sequence"/>
</dbReference>
<feature type="region of interest" description="Disordered" evidence="1">
    <location>
        <begin position="29"/>
        <end position="48"/>
    </location>
</feature>
<feature type="compositionally biased region" description="Basic and acidic residues" evidence="1">
    <location>
        <begin position="203"/>
        <end position="218"/>
    </location>
</feature>
<evidence type="ECO:0000256" key="1">
    <source>
        <dbReference type="SAM" id="MobiDB-lite"/>
    </source>
</evidence>
<evidence type="ECO:0000313" key="2">
    <source>
        <dbReference type="EMBL" id="SPQ93891.1"/>
    </source>
</evidence>
<evidence type="ECO:0000313" key="3">
    <source>
        <dbReference type="Proteomes" id="UP000290189"/>
    </source>
</evidence>
<organism evidence="2 3">
    <name type="scientific">Plasmodiophora brassicae</name>
    <name type="common">Clubroot disease agent</name>
    <dbReference type="NCBI Taxonomy" id="37360"/>
    <lineage>
        <taxon>Eukaryota</taxon>
        <taxon>Sar</taxon>
        <taxon>Rhizaria</taxon>
        <taxon>Endomyxa</taxon>
        <taxon>Phytomyxea</taxon>
        <taxon>Plasmodiophorida</taxon>
        <taxon>Plasmodiophoridae</taxon>
        <taxon>Plasmodiophora</taxon>
    </lineage>
</organism>
<feature type="region of interest" description="Disordered" evidence="1">
    <location>
        <begin position="203"/>
        <end position="250"/>
    </location>
</feature>
<protein>
    <submittedName>
        <fullName evidence="2">Uncharacterized protein</fullName>
    </submittedName>
</protein>
<name>A0A3P3Y128_PLABS</name>
<dbReference type="AlphaFoldDB" id="A0A3P3Y128"/>
<geneLocation type="mitochondrion" evidence="2"/>
<keyword evidence="2" id="KW-0496">Mitochondrion</keyword>
<feature type="compositionally biased region" description="Polar residues" evidence="1">
    <location>
        <begin position="139"/>
        <end position="150"/>
    </location>
</feature>
<proteinExistence type="predicted"/>